<accession>A0A813DGF7</accession>
<reference evidence="2" key="1">
    <citation type="submission" date="2021-02" db="EMBL/GenBank/DDBJ databases">
        <authorList>
            <person name="Dougan E. K."/>
            <person name="Rhodes N."/>
            <person name="Thang M."/>
            <person name="Chan C."/>
        </authorList>
    </citation>
    <scope>NUCLEOTIDE SEQUENCE</scope>
</reference>
<keyword evidence="1" id="KW-0472">Membrane</keyword>
<dbReference type="AlphaFoldDB" id="A0A813DGF7"/>
<comment type="caution">
    <text evidence="2">The sequence shown here is derived from an EMBL/GenBank/DDBJ whole genome shotgun (WGS) entry which is preliminary data.</text>
</comment>
<dbReference type="Proteomes" id="UP000654075">
    <property type="component" value="Unassembled WGS sequence"/>
</dbReference>
<keyword evidence="3" id="KW-1185">Reference proteome</keyword>
<evidence type="ECO:0000313" key="2">
    <source>
        <dbReference type="EMBL" id="CAE8586761.1"/>
    </source>
</evidence>
<feature type="transmembrane region" description="Helical" evidence="1">
    <location>
        <begin position="132"/>
        <end position="154"/>
    </location>
</feature>
<sequence>PILRQRPTLRAALLAEDQAPGQGFVGGVMPQAAIFKQADLVSVWSNSAQKWCDGEVVNVADSDTLPPSSLPKYYKSYGRCRGEDTSRVARSVFRNGEKVDSAGRHSEGAAKEVIRGPASTNHLQTSKMQQTVVVYCCSSHCFSFFLFPSCLLLVG</sequence>
<dbReference type="EMBL" id="CAJNNV010002210">
    <property type="protein sequence ID" value="CAE8586761.1"/>
    <property type="molecule type" value="Genomic_DNA"/>
</dbReference>
<gene>
    <name evidence="2" type="ORF">PGLA1383_LOCUS5608</name>
</gene>
<keyword evidence="1" id="KW-1133">Transmembrane helix</keyword>
<proteinExistence type="predicted"/>
<feature type="non-terminal residue" evidence="2">
    <location>
        <position position="1"/>
    </location>
</feature>
<evidence type="ECO:0000256" key="1">
    <source>
        <dbReference type="SAM" id="Phobius"/>
    </source>
</evidence>
<name>A0A813DGF7_POLGL</name>
<evidence type="ECO:0000313" key="3">
    <source>
        <dbReference type="Proteomes" id="UP000654075"/>
    </source>
</evidence>
<organism evidence="2 3">
    <name type="scientific">Polarella glacialis</name>
    <name type="common">Dinoflagellate</name>
    <dbReference type="NCBI Taxonomy" id="89957"/>
    <lineage>
        <taxon>Eukaryota</taxon>
        <taxon>Sar</taxon>
        <taxon>Alveolata</taxon>
        <taxon>Dinophyceae</taxon>
        <taxon>Suessiales</taxon>
        <taxon>Suessiaceae</taxon>
        <taxon>Polarella</taxon>
    </lineage>
</organism>
<keyword evidence="1" id="KW-0812">Transmembrane</keyword>
<protein>
    <submittedName>
        <fullName evidence="2">Uncharacterized protein</fullName>
    </submittedName>
</protein>